<dbReference type="SUPFAM" id="SSF160631">
    <property type="entry name" value="SMI1/KNR4-like"/>
    <property type="match status" value="1"/>
</dbReference>
<reference evidence="2" key="1">
    <citation type="journal article" date="2019" name="Int. J. Syst. Evol. Microbiol.">
        <title>The Global Catalogue of Microorganisms (GCM) 10K type strain sequencing project: providing services to taxonomists for standard genome sequencing and annotation.</title>
        <authorList>
            <consortium name="The Broad Institute Genomics Platform"/>
            <consortium name="The Broad Institute Genome Sequencing Center for Infectious Disease"/>
            <person name="Wu L."/>
            <person name="Ma J."/>
        </authorList>
    </citation>
    <scope>NUCLEOTIDE SEQUENCE [LARGE SCALE GENOMIC DNA]</scope>
    <source>
        <strain evidence="2">NBRC 110044</strain>
    </source>
</reference>
<accession>A0ABQ5YGU2</accession>
<proteinExistence type="predicted"/>
<gene>
    <name evidence="1" type="ORF">GCM10007907_30150</name>
</gene>
<dbReference type="EMBL" id="BSOG01000004">
    <property type="protein sequence ID" value="GLR14225.1"/>
    <property type="molecule type" value="Genomic_DNA"/>
</dbReference>
<comment type="caution">
    <text evidence="1">The sequence shown here is derived from an EMBL/GenBank/DDBJ whole genome shotgun (WGS) entry which is preliminary data.</text>
</comment>
<evidence type="ECO:0000313" key="2">
    <source>
        <dbReference type="Proteomes" id="UP001156706"/>
    </source>
</evidence>
<dbReference type="InterPro" id="IPR037883">
    <property type="entry name" value="Knr4/Smi1-like_sf"/>
</dbReference>
<dbReference type="RefSeq" id="WP_284197312.1">
    <property type="nucleotide sequence ID" value="NZ_BSOG01000004.1"/>
</dbReference>
<sequence>MIPVEVKNYLAKDTGDVIRYDRNSAMQSLMLLGVSPGTQFGEFYLEYQGSFISPRPVAELLDIEGPAIPAIPDQTEYVRDRYQISEKFLALTSDESEGMYLYNKEDAKVYDLDLVVYEEFMAGLIPARWESFNEFLVWYFDESGAHEEVE</sequence>
<protein>
    <recommendedName>
        <fullName evidence="3">SMI1/KNR4 family protein</fullName>
    </recommendedName>
</protein>
<name>A0ABQ5YGU2_9NEIS</name>
<dbReference type="Proteomes" id="UP001156706">
    <property type="component" value="Unassembled WGS sequence"/>
</dbReference>
<organism evidence="1 2">
    <name type="scientific">Chitinimonas prasina</name>
    <dbReference type="NCBI Taxonomy" id="1434937"/>
    <lineage>
        <taxon>Bacteria</taxon>
        <taxon>Pseudomonadati</taxon>
        <taxon>Pseudomonadota</taxon>
        <taxon>Betaproteobacteria</taxon>
        <taxon>Neisseriales</taxon>
        <taxon>Chitinibacteraceae</taxon>
        <taxon>Chitinimonas</taxon>
    </lineage>
</organism>
<keyword evidence="2" id="KW-1185">Reference proteome</keyword>
<evidence type="ECO:0008006" key="3">
    <source>
        <dbReference type="Google" id="ProtNLM"/>
    </source>
</evidence>
<evidence type="ECO:0000313" key="1">
    <source>
        <dbReference type="EMBL" id="GLR14225.1"/>
    </source>
</evidence>